<dbReference type="InterPro" id="IPR006357">
    <property type="entry name" value="HAD-SF_hydro_IIA"/>
</dbReference>
<keyword evidence="1" id="KW-0378">Hydrolase</keyword>
<name>A0A7Z7LF33_9BACT</name>
<evidence type="ECO:0000313" key="2">
    <source>
        <dbReference type="Proteomes" id="UP000250796"/>
    </source>
</evidence>
<dbReference type="KEGG" id="minf:MESINF_1058"/>
<reference evidence="1 2" key="1">
    <citation type="submission" date="2017-01" db="EMBL/GenBank/DDBJ databases">
        <authorList>
            <person name="Erauso G."/>
        </authorList>
    </citation>
    <scope>NUCLEOTIDE SEQUENCE [LARGE SCALE GENOMIC DNA]</scope>
    <source>
        <strain evidence="1">MESINF1</strain>
    </source>
</reference>
<evidence type="ECO:0000313" key="1">
    <source>
        <dbReference type="EMBL" id="SSC12507.1"/>
    </source>
</evidence>
<keyword evidence="2" id="KW-1185">Reference proteome</keyword>
<dbReference type="PANTHER" id="PTHR19288:SF46">
    <property type="entry name" value="HALOACID DEHALOGENASE-LIKE HYDROLASE DOMAIN-CONTAINING PROTEIN 2"/>
    <property type="match status" value="1"/>
</dbReference>
<dbReference type="PANTHER" id="PTHR19288">
    <property type="entry name" value="4-NITROPHENYLPHOSPHATASE-RELATED"/>
    <property type="match status" value="1"/>
</dbReference>
<dbReference type="GO" id="GO:0016791">
    <property type="term" value="F:phosphatase activity"/>
    <property type="evidence" value="ECO:0007669"/>
    <property type="project" value="TreeGrafter"/>
</dbReference>
<dbReference type="SUPFAM" id="SSF56784">
    <property type="entry name" value="HAD-like"/>
    <property type="match status" value="1"/>
</dbReference>
<dbReference type="Pfam" id="PF13344">
    <property type="entry name" value="Hydrolase_6"/>
    <property type="match status" value="1"/>
</dbReference>
<protein>
    <submittedName>
        <fullName evidence="1">HAD-superfamily hydrolase, subfamily IIA</fullName>
    </submittedName>
</protein>
<dbReference type="RefSeq" id="WP_169698821.1">
    <property type="nucleotide sequence ID" value="NZ_LS974202.1"/>
</dbReference>
<sequence length="262" mass="29190">MLKSKKLFVSDMDGTFYLGDKLLPGSLDFAIKVRDMGARLVFLTNNSSRTPDEYIRKLTKMGVNRELFEVYTSGEATVRFLMEKYPGRRVYLLSTPSVREMFHRAGINLVEEDPEVVVLTYDTTIDFGKIRKTALFLRKGVAYVASHPDINCPTEEGPVPDVGSFISLFESSTGRKPDWIIGKPSPTILEMLLEDYSQTADGCVIIGDRLYTDIECGLRAGVDAILVLSGETTPEMVSPDHPYIIANDVGEIAKLISQEFTV</sequence>
<dbReference type="EMBL" id="LS974202">
    <property type="protein sequence ID" value="SSC12507.1"/>
    <property type="molecule type" value="Genomic_DNA"/>
</dbReference>
<dbReference type="InterPro" id="IPR023214">
    <property type="entry name" value="HAD_sf"/>
</dbReference>
<organism evidence="1 2">
    <name type="scientific">Mesotoga infera</name>
    <dbReference type="NCBI Taxonomy" id="1236046"/>
    <lineage>
        <taxon>Bacteria</taxon>
        <taxon>Thermotogati</taxon>
        <taxon>Thermotogota</taxon>
        <taxon>Thermotogae</taxon>
        <taxon>Kosmotogales</taxon>
        <taxon>Kosmotogaceae</taxon>
        <taxon>Mesotoga</taxon>
    </lineage>
</organism>
<gene>
    <name evidence="1" type="ORF">MESINF_1058</name>
</gene>
<dbReference type="AlphaFoldDB" id="A0A7Z7LF33"/>
<dbReference type="Pfam" id="PF13242">
    <property type="entry name" value="Hydrolase_like"/>
    <property type="match status" value="1"/>
</dbReference>
<proteinExistence type="predicted"/>
<dbReference type="NCBIfam" id="TIGR01460">
    <property type="entry name" value="HAD-SF-IIA"/>
    <property type="match status" value="1"/>
</dbReference>
<accession>A0A7Z7LF33</accession>
<dbReference type="Proteomes" id="UP000250796">
    <property type="component" value="Chromosome MESINF"/>
</dbReference>
<dbReference type="InterPro" id="IPR036412">
    <property type="entry name" value="HAD-like_sf"/>
</dbReference>
<dbReference type="GO" id="GO:0005737">
    <property type="term" value="C:cytoplasm"/>
    <property type="evidence" value="ECO:0007669"/>
    <property type="project" value="TreeGrafter"/>
</dbReference>
<dbReference type="Gene3D" id="3.40.50.1000">
    <property type="entry name" value="HAD superfamily/HAD-like"/>
    <property type="match status" value="2"/>
</dbReference>